<evidence type="ECO:0000256" key="1">
    <source>
        <dbReference type="ARBA" id="ARBA00005147"/>
    </source>
</evidence>
<keyword evidence="3" id="KW-0560">Oxidoreductase</keyword>
<dbReference type="GO" id="GO:0016020">
    <property type="term" value="C:membrane"/>
    <property type="evidence" value="ECO:0007669"/>
    <property type="project" value="InterPro"/>
</dbReference>
<keyword evidence="7" id="KW-1185">Reference proteome</keyword>
<feature type="domain" description="D-arabinono-1,4-lactone oxidase C-terminal" evidence="4">
    <location>
        <begin position="176"/>
        <end position="308"/>
    </location>
</feature>
<gene>
    <name evidence="6" type="primary">gb25531</name>
    <name evidence="6" type="ORF">PR202_gb25531</name>
</gene>
<evidence type="ECO:0000313" key="7">
    <source>
        <dbReference type="Proteomes" id="UP001054889"/>
    </source>
</evidence>
<name>A0AAV5FPH7_ELECO</name>
<proteinExistence type="inferred from homology"/>
<dbReference type="Pfam" id="PF22906">
    <property type="entry name" value="GULLO2-like_3rd"/>
    <property type="match status" value="1"/>
</dbReference>
<dbReference type="PANTHER" id="PTHR13878">
    <property type="entry name" value="GULONOLACTONE OXIDASE"/>
    <property type="match status" value="1"/>
</dbReference>
<protein>
    <recommendedName>
        <fullName evidence="8">L-gulonolactone oxidase</fullName>
    </recommendedName>
</protein>
<evidence type="ECO:0000256" key="2">
    <source>
        <dbReference type="ARBA" id="ARBA00005466"/>
    </source>
</evidence>
<dbReference type="PANTHER" id="PTHR13878:SF110">
    <property type="entry name" value="FAD-BINDING PCMH-TYPE DOMAIN-CONTAINING PROTEIN"/>
    <property type="match status" value="1"/>
</dbReference>
<dbReference type="EMBL" id="BQKI01000090">
    <property type="protein sequence ID" value="GJN36651.1"/>
    <property type="molecule type" value="Genomic_DNA"/>
</dbReference>
<comment type="similarity">
    <text evidence="2">Belongs to the oxygen-dependent FAD-linked oxidoreductase family.</text>
</comment>
<dbReference type="InterPro" id="IPR050432">
    <property type="entry name" value="FAD-linked_Oxidoreductases_BP"/>
</dbReference>
<evidence type="ECO:0000256" key="3">
    <source>
        <dbReference type="ARBA" id="ARBA00023002"/>
    </source>
</evidence>
<dbReference type="Pfam" id="PF04030">
    <property type="entry name" value="ALO"/>
    <property type="match status" value="1"/>
</dbReference>
<accession>A0AAV5FPH7</accession>
<sequence>MAQQMSAMFQYMQSIGAPLPPSGLFPGLPPVPVPPPHVTPQGTPVTLQHDPLFKRSLTVLRKNSDADLVELVSTWGHMHEFGDMYWLPGQCKVLLGQIDRVDVSTPGDGLKQAFFPPWPISDIVHERSQEDQLQELGSNNALHGVGSCIFSPEYGHEVYVWNPRIIETFVHDSAVSVTLADVPAFVSDLMQLWDRNPKAFCTLDLHLGILFRYIKGSTAYLGKTHDSVEFDLIYYRSREPGRPIMHADLIDEIEQITLYKNAGLPHWGKNQNYIFNDTVGRFPRLREFLDVKARFDPDGVISSQWSDQILGINGSPIISAPGCAIEGLCTGTQNSDCARGYVCSQGKVYPDARG</sequence>
<reference evidence="6" key="1">
    <citation type="journal article" date="2018" name="DNA Res.">
        <title>Multiple hybrid de novo genome assembly of finger millet, an orphan allotetraploid crop.</title>
        <authorList>
            <person name="Hatakeyama M."/>
            <person name="Aluri S."/>
            <person name="Balachadran M.T."/>
            <person name="Sivarajan S.R."/>
            <person name="Patrignani A."/>
            <person name="Gruter S."/>
            <person name="Poveda L."/>
            <person name="Shimizu-Inatsugi R."/>
            <person name="Baeten J."/>
            <person name="Francoijs K.J."/>
            <person name="Nataraja K.N."/>
            <person name="Reddy Y.A.N."/>
            <person name="Phadnis S."/>
            <person name="Ravikumar R.L."/>
            <person name="Schlapbach R."/>
            <person name="Sreeman S.M."/>
            <person name="Shimizu K.K."/>
        </authorList>
    </citation>
    <scope>NUCLEOTIDE SEQUENCE</scope>
</reference>
<comment type="pathway">
    <text evidence="1">Cofactor biosynthesis; L-ascorbate biosynthesis.</text>
</comment>
<dbReference type="GO" id="GO:0003885">
    <property type="term" value="F:D-arabinono-1,4-lactone oxidase activity"/>
    <property type="evidence" value="ECO:0007669"/>
    <property type="project" value="InterPro"/>
</dbReference>
<comment type="caution">
    <text evidence="6">The sequence shown here is derived from an EMBL/GenBank/DDBJ whole genome shotgun (WGS) entry which is preliminary data.</text>
</comment>
<feature type="domain" description="L-gulonolactone oxidase 2-like C-terminal" evidence="5">
    <location>
        <begin position="321"/>
        <end position="353"/>
    </location>
</feature>
<evidence type="ECO:0008006" key="8">
    <source>
        <dbReference type="Google" id="ProtNLM"/>
    </source>
</evidence>
<dbReference type="Proteomes" id="UP001054889">
    <property type="component" value="Unassembled WGS sequence"/>
</dbReference>
<dbReference type="InterPro" id="IPR007173">
    <property type="entry name" value="ALO_C"/>
</dbReference>
<organism evidence="6 7">
    <name type="scientific">Eleusine coracana subsp. coracana</name>
    <dbReference type="NCBI Taxonomy" id="191504"/>
    <lineage>
        <taxon>Eukaryota</taxon>
        <taxon>Viridiplantae</taxon>
        <taxon>Streptophyta</taxon>
        <taxon>Embryophyta</taxon>
        <taxon>Tracheophyta</taxon>
        <taxon>Spermatophyta</taxon>
        <taxon>Magnoliopsida</taxon>
        <taxon>Liliopsida</taxon>
        <taxon>Poales</taxon>
        <taxon>Poaceae</taxon>
        <taxon>PACMAD clade</taxon>
        <taxon>Chloridoideae</taxon>
        <taxon>Cynodonteae</taxon>
        <taxon>Eleusininae</taxon>
        <taxon>Eleusine</taxon>
    </lineage>
</organism>
<evidence type="ECO:0000259" key="5">
    <source>
        <dbReference type="Pfam" id="PF22906"/>
    </source>
</evidence>
<evidence type="ECO:0000313" key="6">
    <source>
        <dbReference type="EMBL" id="GJN36651.1"/>
    </source>
</evidence>
<reference evidence="6" key="2">
    <citation type="submission" date="2021-12" db="EMBL/GenBank/DDBJ databases">
        <title>Resequencing data analysis of finger millet.</title>
        <authorList>
            <person name="Hatakeyama M."/>
            <person name="Aluri S."/>
            <person name="Balachadran M.T."/>
            <person name="Sivarajan S.R."/>
            <person name="Poveda L."/>
            <person name="Shimizu-Inatsugi R."/>
            <person name="Schlapbach R."/>
            <person name="Sreeman S.M."/>
            <person name="Shimizu K.K."/>
        </authorList>
    </citation>
    <scope>NUCLEOTIDE SEQUENCE</scope>
</reference>
<evidence type="ECO:0000259" key="4">
    <source>
        <dbReference type="Pfam" id="PF04030"/>
    </source>
</evidence>
<dbReference type="AlphaFoldDB" id="A0AAV5FPH7"/>
<dbReference type="InterPro" id="IPR055154">
    <property type="entry name" value="GULLO2-like_C"/>
</dbReference>
<dbReference type="Gene3D" id="3.30.70.2520">
    <property type="match status" value="1"/>
</dbReference>